<organism evidence="4 6">
    <name type="scientific">[Ruminococcus] torques</name>
    <dbReference type="NCBI Taxonomy" id="33039"/>
    <lineage>
        <taxon>Bacteria</taxon>
        <taxon>Bacillati</taxon>
        <taxon>Bacillota</taxon>
        <taxon>Clostridia</taxon>
        <taxon>Lachnospirales</taxon>
        <taxon>Lachnospiraceae</taxon>
        <taxon>Mediterraneibacter</taxon>
    </lineage>
</organism>
<feature type="region of interest" description="Disordered" evidence="1">
    <location>
        <begin position="102"/>
        <end position="132"/>
    </location>
</feature>
<feature type="domain" description="PepSY" evidence="3">
    <location>
        <begin position="32"/>
        <end position="92"/>
    </location>
</feature>
<dbReference type="RefSeq" id="WP_004848186.1">
    <property type="nucleotide sequence ID" value="NZ_AP028249.1"/>
</dbReference>
<evidence type="ECO:0000256" key="1">
    <source>
        <dbReference type="SAM" id="MobiDB-lite"/>
    </source>
</evidence>
<feature type="domain" description="PepSY" evidence="3">
    <location>
        <begin position="139"/>
        <end position="197"/>
    </location>
</feature>
<dbReference type="InterPro" id="IPR025711">
    <property type="entry name" value="PepSY"/>
</dbReference>
<name>A0A173XVL0_9FIRM</name>
<dbReference type="Gene3D" id="3.10.450.40">
    <property type="match status" value="2"/>
</dbReference>
<evidence type="ECO:0000259" key="3">
    <source>
        <dbReference type="Pfam" id="PF03413"/>
    </source>
</evidence>
<accession>A0A173XVL0</accession>
<evidence type="ECO:0000313" key="7">
    <source>
        <dbReference type="Proteomes" id="UP000292665"/>
    </source>
</evidence>
<dbReference type="Proteomes" id="UP000292665">
    <property type="component" value="Unassembled WGS sequence"/>
</dbReference>
<reference evidence="4 6" key="1">
    <citation type="submission" date="2015-09" db="EMBL/GenBank/DDBJ databases">
        <authorList>
            <consortium name="Pathogen Informatics"/>
        </authorList>
    </citation>
    <scope>NUCLEOTIDE SEQUENCE [LARGE SCALE GENOMIC DNA]</scope>
    <source>
        <strain evidence="4 6">2789STDY5834841</strain>
    </source>
</reference>
<dbReference type="Proteomes" id="UP000095787">
    <property type="component" value="Unassembled WGS sequence"/>
</dbReference>
<dbReference type="AlphaFoldDB" id="A0A173XVL0"/>
<evidence type="ECO:0000313" key="5">
    <source>
        <dbReference type="EMBL" id="RYS79929.1"/>
    </source>
</evidence>
<dbReference type="Pfam" id="PF03413">
    <property type="entry name" value="PepSY"/>
    <property type="match status" value="2"/>
</dbReference>
<keyword evidence="2" id="KW-0732">Signal</keyword>
<dbReference type="EMBL" id="CYZO01000002">
    <property type="protein sequence ID" value="CUN55774.1"/>
    <property type="molecule type" value="Genomic_DNA"/>
</dbReference>
<proteinExistence type="predicted"/>
<feature type="chain" id="PRO_5044549757" evidence="2">
    <location>
        <begin position="23"/>
        <end position="203"/>
    </location>
</feature>
<reference evidence="5 7" key="2">
    <citation type="journal article" date="2019" name="Science, e1252229">
        <title>Invertible promoters mediate bacterial phase variation, antibiotic resistance, and host adaptation in the gut.</title>
        <authorList>
            <person name="Jiang X."/>
            <person name="Hall A.B."/>
            <person name="Arthur T.D."/>
            <person name="Plichta D.R."/>
            <person name="Covington C.T."/>
            <person name="Poyet M."/>
            <person name="Crothers J."/>
            <person name="Moses P.L."/>
            <person name="Tolonen A.C."/>
            <person name="Vlamakis H."/>
            <person name="Alm E.J."/>
            <person name="Xavier R.J."/>
        </authorList>
    </citation>
    <scope>NUCLEOTIDE SEQUENCE [LARGE SCALE GENOMIC DNA]</scope>
    <source>
        <strain evidence="5">Aa_0143</strain>
        <strain evidence="7">aa_0143</strain>
    </source>
</reference>
<protein>
    <submittedName>
        <fullName evidence="4">Peptidase propeptide and YPEB domain</fullName>
    </submittedName>
</protein>
<feature type="signal peptide" evidence="2">
    <location>
        <begin position="1"/>
        <end position="22"/>
    </location>
</feature>
<evidence type="ECO:0000313" key="6">
    <source>
        <dbReference type="Proteomes" id="UP000095787"/>
    </source>
</evidence>
<dbReference type="PROSITE" id="PS51257">
    <property type="entry name" value="PROKAR_LIPOPROTEIN"/>
    <property type="match status" value="1"/>
</dbReference>
<evidence type="ECO:0000256" key="2">
    <source>
        <dbReference type="SAM" id="SignalP"/>
    </source>
</evidence>
<dbReference type="EMBL" id="RCYR01000014">
    <property type="protein sequence ID" value="RYS79929.1"/>
    <property type="molecule type" value="Genomic_DNA"/>
</dbReference>
<dbReference type="GeneID" id="97327874"/>
<feature type="compositionally biased region" description="Low complexity" evidence="1">
    <location>
        <begin position="106"/>
        <end position="121"/>
    </location>
</feature>
<sequence length="203" mass="22005">MKKFTKIATVAVMTMVTAGVFAGCGLKGGKDIGKEAALEAALADAGVRESDTTRLRVSSEIDDGRKVYEVRFDVEGTEYDYEISGRDGQILSADTERISTVDTTDRAGTTDTAGTADTAGTTDKEKSGNSQNNAEALGISIEEAEKIALERVPGASENDIRIQSDYDDGKYKYEGDIIYDGKEYEFEIDASTGTILEWSEERY</sequence>
<gene>
    <name evidence="5" type="ORF">EAI93_08390</name>
    <name evidence="4" type="ORF">ERS852456_00218</name>
</gene>
<evidence type="ECO:0000313" key="4">
    <source>
        <dbReference type="EMBL" id="CUN55774.1"/>
    </source>
</evidence>